<evidence type="ECO:0000313" key="3">
    <source>
        <dbReference type="Proteomes" id="UP000291343"/>
    </source>
</evidence>
<dbReference type="AlphaFoldDB" id="A0A482XTE8"/>
<feature type="compositionally biased region" description="Gly residues" evidence="1">
    <location>
        <begin position="144"/>
        <end position="155"/>
    </location>
</feature>
<dbReference type="OrthoDB" id="10051975at2759"/>
<proteinExistence type="predicted"/>
<keyword evidence="3" id="KW-1185">Reference proteome</keyword>
<dbReference type="EMBL" id="QKKF02000968">
    <property type="protein sequence ID" value="RZF48769.1"/>
    <property type="molecule type" value="Genomic_DNA"/>
</dbReference>
<gene>
    <name evidence="2" type="ORF">LSTR_LSTR015702</name>
</gene>
<accession>A0A482XTE8</accession>
<protein>
    <submittedName>
        <fullName evidence="2">Uncharacterized protein</fullName>
    </submittedName>
</protein>
<dbReference type="Proteomes" id="UP000291343">
    <property type="component" value="Unassembled WGS sequence"/>
</dbReference>
<feature type="compositionally biased region" description="Polar residues" evidence="1">
    <location>
        <begin position="57"/>
        <end position="72"/>
    </location>
</feature>
<comment type="caution">
    <text evidence="2">The sequence shown here is derived from an EMBL/GenBank/DDBJ whole genome shotgun (WGS) entry which is preliminary data.</text>
</comment>
<feature type="region of interest" description="Disordered" evidence="1">
    <location>
        <begin position="49"/>
        <end position="93"/>
    </location>
</feature>
<dbReference type="InParanoid" id="A0A482XTE8"/>
<feature type="compositionally biased region" description="Low complexity" evidence="1">
    <location>
        <begin position="158"/>
        <end position="175"/>
    </location>
</feature>
<sequence>MAKLTFFCEVREFVFLESSPPQSGSQISDVTFREVDEHDFDDDSSIYKHGHDYADNFNKTGTPSQSAEQQTPAFKRARLDESSGGGKGDSGAPVGHFANYISAKLESYSARTRAAVEHAISNLLFVADLGQFDYLGQLPREKGSGGGGNGGGGSGPPQRTNTNSNAQQQRSQSSTPVPAAPGPRSSKVTRASAAAAAAAASSSQQAEHERVFGLKNVVSGPKDLIKMSSAQKKYSGGTRGHMSNLAEVWTACMYYTQTLRRVAPI</sequence>
<evidence type="ECO:0000256" key="1">
    <source>
        <dbReference type="SAM" id="MobiDB-lite"/>
    </source>
</evidence>
<organism evidence="2 3">
    <name type="scientific">Laodelphax striatellus</name>
    <name type="common">Small brown planthopper</name>
    <name type="synonym">Delphax striatella</name>
    <dbReference type="NCBI Taxonomy" id="195883"/>
    <lineage>
        <taxon>Eukaryota</taxon>
        <taxon>Metazoa</taxon>
        <taxon>Ecdysozoa</taxon>
        <taxon>Arthropoda</taxon>
        <taxon>Hexapoda</taxon>
        <taxon>Insecta</taxon>
        <taxon>Pterygota</taxon>
        <taxon>Neoptera</taxon>
        <taxon>Paraneoptera</taxon>
        <taxon>Hemiptera</taxon>
        <taxon>Auchenorrhyncha</taxon>
        <taxon>Fulgoroidea</taxon>
        <taxon>Delphacidae</taxon>
        <taxon>Criomorphinae</taxon>
        <taxon>Laodelphax</taxon>
    </lineage>
</organism>
<evidence type="ECO:0000313" key="2">
    <source>
        <dbReference type="EMBL" id="RZF48769.1"/>
    </source>
</evidence>
<name>A0A482XTE8_LAOST</name>
<reference evidence="2 3" key="1">
    <citation type="journal article" date="2017" name="Gigascience">
        <title>Genome sequence of the small brown planthopper, Laodelphax striatellus.</title>
        <authorList>
            <person name="Zhu J."/>
            <person name="Jiang F."/>
            <person name="Wang X."/>
            <person name="Yang P."/>
            <person name="Bao Y."/>
            <person name="Zhao W."/>
            <person name="Wang W."/>
            <person name="Lu H."/>
            <person name="Wang Q."/>
            <person name="Cui N."/>
            <person name="Li J."/>
            <person name="Chen X."/>
            <person name="Luo L."/>
            <person name="Yu J."/>
            <person name="Kang L."/>
            <person name="Cui F."/>
        </authorList>
    </citation>
    <scope>NUCLEOTIDE SEQUENCE [LARGE SCALE GENOMIC DNA]</scope>
    <source>
        <strain evidence="2">Lst14</strain>
    </source>
</reference>
<feature type="region of interest" description="Disordered" evidence="1">
    <location>
        <begin position="138"/>
        <end position="193"/>
    </location>
</feature>